<reference evidence="1 2" key="1">
    <citation type="journal article" date="2022" name="Genome Biol. Evol.">
        <title>The Spruce Budworm Genome: Reconstructing the Evolutionary History of Antifreeze Proteins.</title>
        <authorList>
            <person name="Beliveau C."/>
            <person name="Gagne P."/>
            <person name="Picq S."/>
            <person name="Vernygora O."/>
            <person name="Keeling C.I."/>
            <person name="Pinkney K."/>
            <person name="Doucet D."/>
            <person name="Wen F."/>
            <person name="Johnston J.S."/>
            <person name="Maaroufi H."/>
            <person name="Boyle B."/>
            <person name="Laroche J."/>
            <person name="Dewar K."/>
            <person name="Juretic N."/>
            <person name="Blackburn G."/>
            <person name="Nisole A."/>
            <person name="Brunet B."/>
            <person name="Brandao M."/>
            <person name="Lumley L."/>
            <person name="Duan J."/>
            <person name="Quan G."/>
            <person name="Lucarotti C.J."/>
            <person name="Roe A.D."/>
            <person name="Sperling F.A.H."/>
            <person name="Levesque R.C."/>
            <person name="Cusson M."/>
        </authorList>
    </citation>
    <scope>NUCLEOTIDE SEQUENCE [LARGE SCALE GENOMIC DNA]</scope>
    <source>
        <strain evidence="1">Glfc:IPQL:Cfum</strain>
    </source>
</reference>
<sequence>MFKITFGCVFQMFTLMSFSSPAMITSNISAKYPLRISNGEPAYLGEIPYQIALKLASDSFRFRYYTICGGALIGNSKILTAAHCFFSEKARGRVFEYLLVIIILISRETTTVEQKPPIARHNERQLLTCCPHLSYAMSDERIQLSRLCAVAGTLRNIGYYGWDGGVEQWRRLNVTVIHPSFKFPDNDIAVVQYLGRPRQLLHVGHPRSKVKVQDPIIIMQFCRTTLSHSPYVAEPAKSSRFAFAHNIGVSLGGYSDKHLPRAGVRGLEALGQQRSGGPPATPA</sequence>
<gene>
    <name evidence="1" type="ORF">MSG28_005262</name>
</gene>
<protein>
    <submittedName>
        <fullName evidence="1">Uncharacterized protein</fullName>
    </submittedName>
</protein>
<comment type="caution">
    <text evidence="1">The sequence shown here is derived from an EMBL/GenBank/DDBJ whole genome shotgun (WGS) entry which is preliminary data.</text>
</comment>
<accession>A0ACC0JQR8</accession>
<evidence type="ECO:0000313" key="1">
    <source>
        <dbReference type="EMBL" id="KAI8426419.1"/>
    </source>
</evidence>
<organism evidence="1 2">
    <name type="scientific">Choristoneura fumiferana</name>
    <name type="common">Spruce budworm moth</name>
    <name type="synonym">Archips fumiferana</name>
    <dbReference type="NCBI Taxonomy" id="7141"/>
    <lineage>
        <taxon>Eukaryota</taxon>
        <taxon>Metazoa</taxon>
        <taxon>Ecdysozoa</taxon>
        <taxon>Arthropoda</taxon>
        <taxon>Hexapoda</taxon>
        <taxon>Insecta</taxon>
        <taxon>Pterygota</taxon>
        <taxon>Neoptera</taxon>
        <taxon>Endopterygota</taxon>
        <taxon>Lepidoptera</taxon>
        <taxon>Glossata</taxon>
        <taxon>Ditrysia</taxon>
        <taxon>Tortricoidea</taxon>
        <taxon>Tortricidae</taxon>
        <taxon>Tortricinae</taxon>
        <taxon>Choristoneura</taxon>
    </lineage>
</organism>
<proteinExistence type="predicted"/>
<evidence type="ECO:0000313" key="2">
    <source>
        <dbReference type="Proteomes" id="UP001064048"/>
    </source>
</evidence>
<keyword evidence="2" id="KW-1185">Reference proteome</keyword>
<dbReference type="EMBL" id="CM046108">
    <property type="protein sequence ID" value="KAI8426419.1"/>
    <property type="molecule type" value="Genomic_DNA"/>
</dbReference>
<dbReference type="Proteomes" id="UP001064048">
    <property type="component" value="Chromosome 8"/>
</dbReference>
<name>A0ACC0JQR8_CHOFU</name>